<keyword evidence="4" id="KW-0106">Calcium</keyword>
<keyword evidence="2" id="KW-0479">Metal-binding</keyword>
<reference evidence="10" key="1">
    <citation type="submission" date="2025-08" db="UniProtKB">
        <authorList>
            <consortium name="RefSeq"/>
        </authorList>
    </citation>
    <scope>IDENTIFICATION</scope>
    <source>
        <tissue evidence="10">Blood</tissue>
    </source>
</reference>
<dbReference type="RefSeq" id="XP_010827418.1">
    <property type="nucleotide sequence ID" value="XM_010829116.1"/>
</dbReference>
<dbReference type="InterPro" id="IPR018247">
    <property type="entry name" value="EF_Hand_1_Ca_BS"/>
</dbReference>
<dbReference type="InterPro" id="IPR050403">
    <property type="entry name" value="Myosin_RLC"/>
</dbReference>
<dbReference type="GO" id="GO:0016459">
    <property type="term" value="C:myosin complex"/>
    <property type="evidence" value="ECO:0007669"/>
    <property type="project" value="UniProtKB-KW"/>
</dbReference>
<evidence type="ECO:0000256" key="2">
    <source>
        <dbReference type="ARBA" id="ARBA00022723"/>
    </source>
</evidence>
<dbReference type="KEGG" id="bbis:104980420"/>
<dbReference type="InterPro" id="IPR011992">
    <property type="entry name" value="EF-hand-dom_pair"/>
</dbReference>
<dbReference type="SUPFAM" id="SSF47473">
    <property type="entry name" value="EF-hand"/>
    <property type="match status" value="1"/>
</dbReference>
<feature type="domain" description="EF-hand" evidence="8">
    <location>
        <begin position="125"/>
        <end position="160"/>
    </location>
</feature>
<evidence type="ECO:0000256" key="5">
    <source>
        <dbReference type="ARBA" id="ARBA00023123"/>
    </source>
</evidence>
<dbReference type="Proteomes" id="UP000515208">
    <property type="component" value="Unplaced"/>
</dbReference>
<keyword evidence="6" id="KW-0505">Motor protein</keyword>
<keyword evidence="5" id="KW-0518">Myosin</keyword>
<name>A0A6P3G6P1_BISBB</name>
<keyword evidence="7" id="KW-0514">Muscle protein</keyword>
<proteinExistence type="predicted"/>
<dbReference type="FunFam" id="1.10.238.10:FF:000007">
    <property type="entry name" value="Putative myosin regulatory light chain sqh"/>
    <property type="match status" value="1"/>
</dbReference>
<dbReference type="GeneID" id="104980420"/>
<keyword evidence="1" id="KW-0597">Phosphoprotein</keyword>
<keyword evidence="3" id="KW-0677">Repeat</keyword>
<dbReference type="Gene3D" id="1.10.238.10">
    <property type="entry name" value="EF-hand"/>
    <property type="match status" value="2"/>
</dbReference>
<dbReference type="SMART" id="SM00054">
    <property type="entry name" value="EFh"/>
    <property type="match status" value="2"/>
</dbReference>
<dbReference type="Pfam" id="PF13833">
    <property type="entry name" value="EF-hand_8"/>
    <property type="match status" value="1"/>
</dbReference>
<dbReference type="GO" id="GO:0005509">
    <property type="term" value="F:calcium ion binding"/>
    <property type="evidence" value="ECO:0007669"/>
    <property type="project" value="InterPro"/>
</dbReference>
<dbReference type="PROSITE" id="PS00018">
    <property type="entry name" value="EF_HAND_1"/>
    <property type="match status" value="1"/>
</dbReference>
<dbReference type="PROSITE" id="PS50222">
    <property type="entry name" value="EF_HAND_2"/>
    <property type="match status" value="2"/>
</dbReference>
<evidence type="ECO:0000313" key="9">
    <source>
        <dbReference type="Proteomes" id="UP000515208"/>
    </source>
</evidence>
<dbReference type="PANTHER" id="PTHR23049">
    <property type="entry name" value="MYOSIN REGULATORY LIGHT CHAIN 2"/>
    <property type="match status" value="1"/>
</dbReference>
<dbReference type="CTD" id="58498"/>
<evidence type="ECO:0000259" key="8">
    <source>
        <dbReference type="PROSITE" id="PS50222"/>
    </source>
</evidence>
<protein>
    <submittedName>
        <fullName evidence="10">Myosin regulatory light chain 2, atrial isoform</fullName>
    </submittedName>
</protein>
<evidence type="ECO:0000256" key="7">
    <source>
        <dbReference type="ARBA" id="ARBA00023179"/>
    </source>
</evidence>
<dbReference type="OrthoDB" id="429467at2759"/>
<evidence type="ECO:0000313" key="10">
    <source>
        <dbReference type="RefSeq" id="XP_010827418.1"/>
    </source>
</evidence>
<organism evidence="9 10">
    <name type="scientific">Bison bison bison</name>
    <name type="common">North American plains bison</name>
    <dbReference type="NCBI Taxonomy" id="43346"/>
    <lineage>
        <taxon>Eukaryota</taxon>
        <taxon>Metazoa</taxon>
        <taxon>Chordata</taxon>
        <taxon>Craniata</taxon>
        <taxon>Vertebrata</taxon>
        <taxon>Euteleostomi</taxon>
        <taxon>Mammalia</taxon>
        <taxon>Eutheria</taxon>
        <taxon>Laurasiatheria</taxon>
        <taxon>Artiodactyla</taxon>
        <taxon>Ruminantia</taxon>
        <taxon>Pecora</taxon>
        <taxon>Bovidae</taxon>
        <taxon>Bovinae</taxon>
        <taxon>Bison</taxon>
    </lineage>
</organism>
<dbReference type="InterPro" id="IPR002048">
    <property type="entry name" value="EF_hand_dom"/>
</dbReference>
<dbReference type="Pfam" id="PF13202">
    <property type="entry name" value="EF-hand_5"/>
    <property type="match status" value="1"/>
</dbReference>
<evidence type="ECO:0000256" key="1">
    <source>
        <dbReference type="ARBA" id="ARBA00022553"/>
    </source>
</evidence>
<dbReference type="FunFam" id="1.10.238.10:FF:000010">
    <property type="entry name" value="Myosin regulatory light chain 2, atrial isoform"/>
    <property type="match status" value="1"/>
</dbReference>
<dbReference type="AlphaFoldDB" id="A0A6P3G6P1"/>
<feature type="domain" description="EF-hand" evidence="8">
    <location>
        <begin position="195"/>
        <end position="230"/>
    </location>
</feature>
<sequence>MEPNGGLRPAPPQLSLWPGLELQKDSLVIRLRHKGGCGPLETTRPLQRERMRDGFQGEKQDPGPRVSWECSGVVHGREFLGSWGEDPSPLVVLQASRKAGTRGKAAATKQAHRGSSNVFSMFEQAQIQEFKEAFSCIDQNRDGIICKSDLRETYSQLGKVNVPEEELDAMLQEGKGPINFTVFLTLFGEKLNGTDPEEAILSAFRLFDPSGKGVVNKDEFRQLLLTQADKFSPAEVEQMFALTPMDLAGNIDYKSLCYIITHGDEKEE</sequence>
<gene>
    <name evidence="10" type="primary">MYL7</name>
</gene>
<keyword evidence="9" id="KW-1185">Reference proteome</keyword>
<accession>A0A6P3G6P1</accession>
<evidence type="ECO:0000256" key="3">
    <source>
        <dbReference type="ARBA" id="ARBA00022737"/>
    </source>
</evidence>
<evidence type="ECO:0000256" key="6">
    <source>
        <dbReference type="ARBA" id="ARBA00023175"/>
    </source>
</evidence>
<evidence type="ECO:0000256" key="4">
    <source>
        <dbReference type="ARBA" id="ARBA00022837"/>
    </source>
</evidence>